<dbReference type="PANTHER" id="PTHR22878:SF68">
    <property type="entry name" value="DYNEIN HEAVY CHAIN 6, AXONEMAL-LIKE"/>
    <property type="match status" value="1"/>
</dbReference>
<dbReference type="GO" id="GO:0007018">
    <property type="term" value="P:microtubule-based movement"/>
    <property type="evidence" value="ECO:0007669"/>
    <property type="project" value="InterPro"/>
</dbReference>
<keyword evidence="5" id="KW-0547">Nucleotide-binding</keyword>
<evidence type="ECO:0000259" key="14">
    <source>
        <dbReference type="Pfam" id="PF12777"/>
    </source>
</evidence>
<dbReference type="EMBL" id="HG718748">
    <property type="protein sequence ID" value="CDJ55935.1"/>
    <property type="molecule type" value="Genomic_DNA"/>
</dbReference>
<dbReference type="Gene3D" id="1.10.8.720">
    <property type="entry name" value="Region D6 of dynein motor"/>
    <property type="match status" value="1"/>
</dbReference>
<dbReference type="InterPro" id="IPR041658">
    <property type="entry name" value="AAA_lid_11"/>
</dbReference>
<feature type="domain" description="Dynein heavy chain coiled coil stalk" evidence="14">
    <location>
        <begin position="8"/>
        <end position="213"/>
    </location>
</feature>
<dbReference type="InterPro" id="IPR026983">
    <property type="entry name" value="DHC"/>
</dbReference>
<dbReference type="Proteomes" id="UP000030763">
    <property type="component" value="Unassembled WGS sequence"/>
</dbReference>
<comment type="subcellular location">
    <subcellularLocation>
        <location evidence="1">Cytoplasm</location>
        <location evidence="1">Cytoskeleton</location>
        <location evidence="1">Cilium axoneme</location>
    </subcellularLocation>
</comment>
<dbReference type="AlphaFoldDB" id="U6M2L9"/>
<dbReference type="OrthoDB" id="5593012at2759"/>
<keyword evidence="10" id="KW-0505">Motor protein</keyword>
<evidence type="ECO:0000256" key="3">
    <source>
        <dbReference type="ARBA" id="ARBA00022701"/>
    </source>
</evidence>
<dbReference type="OMA" id="RMEFINT"/>
<keyword evidence="19" id="KW-1185">Reference proteome</keyword>
<dbReference type="InterPro" id="IPR042219">
    <property type="entry name" value="AAA_lid_11_sf"/>
</dbReference>
<evidence type="ECO:0000256" key="12">
    <source>
        <dbReference type="ARBA" id="ARBA00023273"/>
    </source>
</evidence>
<evidence type="ECO:0000256" key="7">
    <source>
        <dbReference type="ARBA" id="ARBA00023017"/>
    </source>
</evidence>
<keyword evidence="7" id="KW-0243">Dynein</keyword>
<evidence type="ECO:0000256" key="8">
    <source>
        <dbReference type="ARBA" id="ARBA00023054"/>
    </source>
</evidence>
<keyword evidence="6" id="KW-0067">ATP-binding</keyword>
<proteinExistence type="predicted"/>
<dbReference type="Pfam" id="PF12781">
    <property type="entry name" value="AAA_9"/>
    <property type="match status" value="1"/>
</dbReference>
<dbReference type="GO" id="GO:0005524">
    <property type="term" value="F:ATP binding"/>
    <property type="evidence" value="ECO:0007669"/>
    <property type="project" value="UniProtKB-KW"/>
</dbReference>
<evidence type="ECO:0000256" key="11">
    <source>
        <dbReference type="ARBA" id="ARBA00023212"/>
    </source>
</evidence>
<feature type="domain" description="Dynein heavy chain ATP-binding dynein motor region" evidence="15">
    <location>
        <begin position="239"/>
        <end position="459"/>
    </location>
</feature>
<keyword evidence="2" id="KW-0963">Cytoplasm</keyword>
<dbReference type="InterPro" id="IPR024743">
    <property type="entry name" value="Dynein_HC_stalk"/>
</dbReference>
<dbReference type="PANTHER" id="PTHR22878">
    <property type="entry name" value="DYNEIN HEAVY CHAIN 6, AXONEMAL-LIKE-RELATED"/>
    <property type="match status" value="1"/>
</dbReference>
<evidence type="ECO:0000313" key="19">
    <source>
        <dbReference type="Proteomes" id="UP000030763"/>
    </source>
</evidence>
<sequence>MAAVMTVMEKPPSWSQAKVELNDPSFLTRVKNFDKDSITNATLKKIEKFTKDPSFAPPNVQKVSRAAGALCLWVHAMQMYAEVYREVEPKRLKLRLAEEELEKKQSDLRLARKSLEDIQSRLEELNNQYDESLRNKSELNSSAEELRVKLERAESLITGLADERDRWELSLESYKDKLGNIPGDALLGSAFMSYAGPFTSTYRSHLVKDLWMSKLQDSSIPCSADFDFTDFFVTPVDVRQWQLDGLPTDPFSAENGVLITKASKWPLIIDPQNQANRWIRKLKSSQITVVDPESKSLLRILHLSVQTGRCVLLERLQTQIDPSLEPIITKNVVDVNGKRFISIGEQLVPLDDSFSLWMTTKIGNPLFPPEIEAEVTLINFVIMQDGLTEQLLGIVVMKEEPSLEAHKHALVLKLAEGRKRLQDIEDQILRLLTDARGCLLDDLELIRVLQDSKRVAGEVSSQIEVSERTMKKIDQAREAYRYARQGMFERHKPLLSLHLCASVLLADDQINRQEYAFLFTHGGVPDSSPLAANPDPEWITPAVWQLICKADQLEGLQGLQNSIEQNIRIIPAASRFVTETMDSKFVENSPLDWEELLSSSKSSVPLLFILSGVDPIGQLTAFATSKNTTSTSEFPWDAVRFRIAGACYGGRLTDERDMRLLRVYCNDCLNPQVLANDFKFQGLQQYPMPEDTSLTGLRQYVRELPAIDPPELFGQHVNAEIQSQIEEAEELFATLLSIQHPGADISDTGDAETRESRVLRCCDHLESVLPNHLDIPRMEQATVEDLSPLRVVMIQEAQRLNRLLACVTEMVRHLKRGVAGLVVMSEDLEALQCSLLSGKVPPCWEFAFPSLKPLSSWALDLSARVDQISKWGLEGQPKAFWLGGLTYPGAFLTALLQQFARRNSISVDTISFEFVALTTYDENTISSSPRDGAYVKRLYLEGASWNVDGMSLREPEPMQLICEMPIVHFKPVARRRAPAEMPYMCPIYQYPCRAGKNGRPSLVTMQEIRSGAQDPSFWAKRGTAILLSTAS</sequence>
<dbReference type="GeneID" id="25334003"/>
<evidence type="ECO:0000256" key="5">
    <source>
        <dbReference type="ARBA" id="ARBA00022741"/>
    </source>
</evidence>
<dbReference type="FunFam" id="3.10.490.20:FF:000008">
    <property type="entry name" value="dynein heavy chain 2, axonemal"/>
    <property type="match status" value="1"/>
</dbReference>
<dbReference type="RefSeq" id="XP_013332585.1">
    <property type="nucleotide sequence ID" value="XM_013477131.1"/>
</dbReference>
<evidence type="ECO:0000256" key="6">
    <source>
        <dbReference type="ARBA" id="ARBA00022840"/>
    </source>
</evidence>
<dbReference type="GO" id="GO:0045505">
    <property type="term" value="F:dynein intermediate chain binding"/>
    <property type="evidence" value="ECO:0007669"/>
    <property type="project" value="InterPro"/>
</dbReference>
<reference evidence="18" key="1">
    <citation type="submission" date="2013-10" db="EMBL/GenBank/DDBJ databases">
        <title>Genomic analysis of the causative agents of coccidiosis in chickens.</title>
        <authorList>
            <person name="Reid A.J."/>
            <person name="Blake D."/>
            <person name="Billington K."/>
            <person name="Browne H."/>
            <person name="Dunn M."/>
            <person name="Hung S."/>
            <person name="Kawahara F."/>
            <person name="Miranda-Saavedra D."/>
            <person name="Mourier T."/>
            <person name="Nagra H."/>
            <person name="Otto T.D."/>
            <person name="Rawlings N."/>
            <person name="Sanchez A."/>
            <person name="Sanders M."/>
            <person name="Subramaniam C."/>
            <person name="Tay Y."/>
            <person name="Dear P."/>
            <person name="Doerig C."/>
            <person name="Gruber A."/>
            <person name="Parkinson J."/>
            <person name="Shirley M."/>
            <person name="Wan K.L."/>
            <person name="Berriman M."/>
            <person name="Tomley F."/>
            <person name="Pain A."/>
        </authorList>
    </citation>
    <scope>NUCLEOTIDE SEQUENCE [LARGE SCALE GENOMIC DNA]</scope>
    <source>
        <strain evidence="18">Weybridge</strain>
    </source>
</reference>
<keyword evidence="12" id="KW-0966">Cell projection</keyword>
<evidence type="ECO:0000256" key="2">
    <source>
        <dbReference type="ARBA" id="ARBA00022490"/>
    </source>
</evidence>
<dbReference type="Pfam" id="PF18198">
    <property type="entry name" value="AAA_lid_11"/>
    <property type="match status" value="1"/>
</dbReference>
<accession>U6M2L9</accession>
<keyword evidence="8 13" id="KW-0175">Coiled coil</keyword>
<feature type="domain" description="Dynein heavy chain AAA lid" evidence="16">
    <location>
        <begin position="630"/>
        <end position="719"/>
    </location>
</feature>
<dbReference type="Gene3D" id="1.20.1270.280">
    <property type="match status" value="1"/>
</dbReference>
<protein>
    <submittedName>
        <fullName evidence="18">Dynein heavy chain 3, axonemal, related</fullName>
    </submittedName>
</protein>
<feature type="coiled-coil region" evidence="13">
    <location>
        <begin position="94"/>
        <end position="163"/>
    </location>
</feature>
<dbReference type="InterPro" id="IPR043160">
    <property type="entry name" value="Dynein_C_barrel"/>
</dbReference>
<dbReference type="GO" id="GO:0051959">
    <property type="term" value="F:dynein light intermediate chain binding"/>
    <property type="evidence" value="ECO:0007669"/>
    <property type="project" value="InterPro"/>
</dbReference>
<evidence type="ECO:0000256" key="9">
    <source>
        <dbReference type="ARBA" id="ARBA00023069"/>
    </source>
</evidence>
<dbReference type="GO" id="GO:0030286">
    <property type="term" value="C:dynein complex"/>
    <property type="evidence" value="ECO:0007669"/>
    <property type="project" value="UniProtKB-KW"/>
</dbReference>
<keyword evidence="11" id="KW-0206">Cytoskeleton</keyword>
<dbReference type="GO" id="GO:0005930">
    <property type="term" value="C:axoneme"/>
    <property type="evidence" value="ECO:0007669"/>
    <property type="project" value="UniProtKB-SubCell"/>
</dbReference>
<gene>
    <name evidence="18" type="ORF">EMWEY_00000170</name>
</gene>
<dbReference type="Gene3D" id="3.40.50.300">
    <property type="entry name" value="P-loop containing nucleotide triphosphate hydrolases"/>
    <property type="match status" value="1"/>
</dbReference>
<feature type="domain" description="Dynein heavy chain C-terminal" evidence="17">
    <location>
        <begin position="726"/>
        <end position="1027"/>
    </location>
</feature>
<name>U6M2L9_EIMMA</name>
<reference evidence="18" key="2">
    <citation type="submission" date="2013-10" db="EMBL/GenBank/DDBJ databases">
        <authorList>
            <person name="Aslett M."/>
        </authorList>
    </citation>
    <scope>NUCLEOTIDE SEQUENCE [LARGE SCALE GENOMIC DNA]</scope>
    <source>
        <strain evidence="18">Weybridge</strain>
    </source>
</reference>
<evidence type="ECO:0000256" key="13">
    <source>
        <dbReference type="SAM" id="Coils"/>
    </source>
</evidence>
<dbReference type="Gene3D" id="1.20.920.20">
    <property type="match status" value="1"/>
</dbReference>
<dbReference type="GO" id="GO:0005874">
    <property type="term" value="C:microtubule"/>
    <property type="evidence" value="ECO:0007669"/>
    <property type="project" value="UniProtKB-KW"/>
</dbReference>
<dbReference type="InterPro" id="IPR027417">
    <property type="entry name" value="P-loop_NTPase"/>
</dbReference>
<dbReference type="FunFam" id="3.40.50.300:FF:000049">
    <property type="entry name" value="Dynein, axonemal, heavy chain 5"/>
    <property type="match status" value="1"/>
</dbReference>
<evidence type="ECO:0000313" key="18">
    <source>
        <dbReference type="EMBL" id="CDJ55935.1"/>
    </source>
</evidence>
<evidence type="ECO:0000256" key="10">
    <source>
        <dbReference type="ARBA" id="ARBA00023175"/>
    </source>
</evidence>
<evidence type="ECO:0000259" key="17">
    <source>
        <dbReference type="Pfam" id="PF18199"/>
    </source>
</evidence>
<dbReference type="Pfam" id="PF18199">
    <property type="entry name" value="Dynein_C"/>
    <property type="match status" value="1"/>
</dbReference>
<keyword evidence="4" id="KW-0677">Repeat</keyword>
<evidence type="ECO:0000256" key="4">
    <source>
        <dbReference type="ARBA" id="ARBA00022737"/>
    </source>
</evidence>
<organism evidence="18 19">
    <name type="scientific">Eimeria maxima</name>
    <name type="common">Coccidian parasite</name>
    <dbReference type="NCBI Taxonomy" id="5804"/>
    <lineage>
        <taxon>Eukaryota</taxon>
        <taxon>Sar</taxon>
        <taxon>Alveolata</taxon>
        <taxon>Apicomplexa</taxon>
        <taxon>Conoidasida</taxon>
        <taxon>Coccidia</taxon>
        <taxon>Eucoccidiorida</taxon>
        <taxon>Eimeriorina</taxon>
        <taxon>Eimeriidae</taxon>
        <taxon>Eimeria</taxon>
    </lineage>
</organism>
<keyword evidence="9" id="KW-0969">Cilium</keyword>
<dbReference type="InterPro" id="IPR035706">
    <property type="entry name" value="AAA_9"/>
</dbReference>
<dbReference type="Gene3D" id="3.10.490.20">
    <property type="match status" value="1"/>
</dbReference>
<evidence type="ECO:0000256" key="1">
    <source>
        <dbReference type="ARBA" id="ARBA00004430"/>
    </source>
</evidence>
<evidence type="ECO:0000259" key="15">
    <source>
        <dbReference type="Pfam" id="PF12781"/>
    </source>
</evidence>
<dbReference type="InterPro" id="IPR041228">
    <property type="entry name" value="Dynein_C"/>
</dbReference>
<evidence type="ECO:0000259" key="16">
    <source>
        <dbReference type="Pfam" id="PF18198"/>
    </source>
</evidence>
<dbReference type="VEuPathDB" id="ToxoDB:EMWEY_00000170"/>
<keyword evidence="3" id="KW-0493">Microtubule</keyword>
<dbReference type="Pfam" id="PF12777">
    <property type="entry name" value="MT"/>
    <property type="match status" value="1"/>
</dbReference>
<dbReference type="Gene3D" id="6.10.140.1060">
    <property type="match status" value="1"/>
</dbReference>